<dbReference type="PANTHER" id="PTHR10279:SF9">
    <property type="entry name" value="ORNITHINE DECARBOXYLASE ANTIZYME 3"/>
    <property type="match status" value="1"/>
</dbReference>
<dbReference type="GeneID" id="107114516"/>
<dbReference type="PANTHER" id="PTHR10279">
    <property type="entry name" value="ORNITHINE DECARBOXYLASE ANTIZYME"/>
    <property type="match status" value="1"/>
</dbReference>
<name>A0ABM1KCS8_GEKJA</name>
<comment type="similarity">
    <text evidence="1">Belongs to the ODC antizyme family.</text>
</comment>
<dbReference type="SUPFAM" id="SSF55729">
    <property type="entry name" value="Acyl-CoA N-acyltransferases (Nat)"/>
    <property type="match status" value="1"/>
</dbReference>
<reference evidence="5" key="1">
    <citation type="submission" date="2025-08" db="UniProtKB">
        <authorList>
            <consortium name="RefSeq"/>
        </authorList>
    </citation>
    <scope>IDENTIFICATION</scope>
</reference>
<accession>A0ABM1KCS8</accession>
<dbReference type="InterPro" id="IPR016181">
    <property type="entry name" value="Acyl_CoA_acyltransferase"/>
</dbReference>
<evidence type="ECO:0000256" key="2">
    <source>
        <dbReference type="ARBA" id="ARBA00022758"/>
    </source>
</evidence>
<feature type="region of interest" description="Disordered" evidence="3">
    <location>
        <begin position="181"/>
        <end position="208"/>
    </location>
</feature>
<organism evidence="4 5">
    <name type="scientific">Gekko japonicus</name>
    <name type="common">Schlegel's Japanese gecko</name>
    <dbReference type="NCBI Taxonomy" id="146911"/>
    <lineage>
        <taxon>Eukaryota</taxon>
        <taxon>Metazoa</taxon>
        <taxon>Chordata</taxon>
        <taxon>Craniata</taxon>
        <taxon>Vertebrata</taxon>
        <taxon>Euteleostomi</taxon>
        <taxon>Lepidosauria</taxon>
        <taxon>Squamata</taxon>
        <taxon>Bifurcata</taxon>
        <taxon>Gekkota</taxon>
        <taxon>Gekkonidae</taxon>
        <taxon>Gekkoninae</taxon>
        <taxon>Gekko</taxon>
    </lineage>
</organism>
<keyword evidence="4" id="KW-1185">Reference proteome</keyword>
<evidence type="ECO:0000313" key="5">
    <source>
        <dbReference type="RefSeq" id="XP_015271515.1"/>
    </source>
</evidence>
<gene>
    <name evidence="5" type="primary">OAZ3</name>
</gene>
<evidence type="ECO:0000256" key="1">
    <source>
        <dbReference type="ARBA" id="ARBA00008796"/>
    </source>
</evidence>
<proteinExistence type="inferred from homology"/>
<dbReference type="RefSeq" id="XP_015271515.1">
    <property type="nucleotide sequence ID" value="XM_015416029.1"/>
</dbReference>
<dbReference type="Pfam" id="PF02100">
    <property type="entry name" value="ODC_AZ"/>
    <property type="match status" value="1"/>
</dbReference>
<dbReference type="Gene3D" id="3.40.630.60">
    <property type="match status" value="1"/>
</dbReference>
<protein>
    <submittedName>
        <fullName evidence="5">LOW QUALITY PROTEIN: ornithine decarboxylase antizyme 3</fullName>
    </submittedName>
</protein>
<keyword evidence="2" id="KW-0688">Ribosomal frameshifting</keyword>
<evidence type="ECO:0000256" key="3">
    <source>
        <dbReference type="SAM" id="MobiDB-lite"/>
    </source>
</evidence>
<dbReference type="Proteomes" id="UP000694871">
    <property type="component" value="Unplaced"/>
</dbReference>
<dbReference type="InterPro" id="IPR038581">
    <property type="entry name" value="ODC_AZ_sf"/>
</dbReference>
<evidence type="ECO:0000313" key="4">
    <source>
        <dbReference type="Proteomes" id="UP000694871"/>
    </source>
</evidence>
<dbReference type="InterPro" id="IPR002993">
    <property type="entry name" value="ODC_AZ"/>
</dbReference>
<sequence>MTPFDRSATLTQAECLSTRPRHCPQCSEFEGGCPARGRTTEGETANLKEVYKAGNLTVLAGDREPSDSSVQLDFHFKLGTQGTAHWHGVLQGRTLVLDTPHQLLERCSRDSLTATLEYVEEETDVDQVFVNFHKCRSDRGDLLRAFGYMGFKLVQPDHPALPPWRDVIFMVYPLDRELGPKGAQESPVLGAPNNKEGPALVESTPNPT</sequence>